<dbReference type="Proteomes" id="UP000240258">
    <property type="component" value="Chromosome"/>
</dbReference>
<reference evidence="2" key="1">
    <citation type="journal article" date="2018" name="MSphere">
        <title>Fusobacterium Genomics Using MinION and Illumina Sequencing Enables Genome Completion and Correction.</title>
        <authorList>
            <person name="Todd S.M."/>
            <person name="Settlage R.E."/>
            <person name="Lahmers K.K."/>
            <person name="Slade D.J."/>
        </authorList>
    </citation>
    <scope>NUCLEOTIDE SEQUENCE [LARGE SCALE GENOMIC DNA]</scope>
    <source>
        <strain evidence="2">ATCC 9817</strain>
    </source>
</reference>
<organism evidence="1 2">
    <name type="scientific">Fusobacterium mortiferum ATCC 9817</name>
    <dbReference type="NCBI Taxonomy" id="469616"/>
    <lineage>
        <taxon>Bacteria</taxon>
        <taxon>Fusobacteriati</taxon>
        <taxon>Fusobacteriota</taxon>
        <taxon>Fusobacteriia</taxon>
        <taxon>Fusobacteriales</taxon>
        <taxon>Fusobacteriaceae</taxon>
        <taxon>Fusobacterium</taxon>
    </lineage>
</organism>
<name>A0ABN5JCJ9_FUSMR</name>
<dbReference type="GeneID" id="62763809"/>
<protein>
    <submittedName>
        <fullName evidence="1">Uncharacterized protein</fullName>
    </submittedName>
</protein>
<accession>A0ABN5JCJ9</accession>
<gene>
    <name evidence="1" type="ORF">C4N19_09725</name>
</gene>
<dbReference type="RefSeq" id="WP_005885417.1">
    <property type="nucleotide sequence ID" value="NZ_CP028102.1"/>
</dbReference>
<evidence type="ECO:0000313" key="1">
    <source>
        <dbReference type="EMBL" id="AVQ19352.1"/>
    </source>
</evidence>
<dbReference type="EMBL" id="CP028102">
    <property type="protein sequence ID" value="AVQ19352.1"/>
    <property type="molecule type" value="Genomic_DNA"/>
</dbReference>
<sequence length="71" mass="8578">MRIRKSGIVYKACTKKREKRLSLLQELCRINYKIDNKTLIERLGISKTEFYRNFKSLADKYRENNKCEALF</sequence>
<evidence type="ECO:0000313" key="2">
    <source>
        <dbReference type="Proteomes" id="UP000240258"/>
    </source>
</evidence>
<keyword evidence="2" id="KW-1185">Reference proteome</keyword>
<proteinExistence type="predicted"/>